<protein>
    <submittedName>
        <fullName evidence="1">Uncharacterized protein</fullName>
    </submittedName>
</protein>
<dbReference type="RefSeq" id="WP_068575822.1">
    <property type="nucleotide sequence ID" value="NZ_CP015193.1"/>
</dbReference>
<evidence type="ECO:0000313" key="2">
    <source>
        <dbReference type="Proteomes" id="UP000250189"/>
    </source>
</evidence>
<evidence type="ECO:0000313" key="1">
    <source>
        <dbReference type="EMBL" id="ASJ15709.1"/>
    </source>
</evidence>
<organism evidence="1 2">
    <name type="scientific">Thermococcus chitonophagus</name>
    <dbReference type="NCBI Taxonomy" id="54262"/>
    <lineage>
        <taxon>Archaea</taxon>
        <taxon>Methanobacteriati</taxon>
        <taxon>Methanobacteriota</taxon>
        <taxon>Thermococci</taxon>
        <taxon>Thermococcales</taxon>
        <taxon>Thermococcaceae</taxon>
        <taxon>Thermococcus</taxon>
    </lineage>
</organism>
<proteinExistence type="predicted"/>
<gene>
    <name evidence="1" type="ORF">A3L04_00765</name>
</gene>
<dbReference type="OrthoDB" id="95934at2157"/>
<dbReference type="Proteomes" id="UP000250189">
    <property type="component" value="Chromosome"/>
</dbReference>
<dbReference type="EMBL" id="CP015193">
    <property type="protein sequence ID" value="ASJ15709.1"/>
    <property type="molecule type" value="Genomic_DNA"/>
</dbReference>
<dbReference type="GeneID" id="33321057"/>
<keyword evidence="2" id="KW-1185">Reference proteome</keyword>
<sequence>MTRVHLWCTLPTKDYLKEAVLSSLSDTVGTYTESIEEEDEEDFNELLKGIVMRAFEHSVKYGLAVNGKELIAPACGNLIDFFEDVALSIVYARGGKHAVTELMSLPVEINSIRNNPVTKNISIEEVFFPEGPP</sequence>
<dbReference type="AlphaFoldDB" id="A0A2Z2ND33"/>
<accession>A0A2Z2ND33</accession>
<reference evidence="1 2" key="1">
    <citation type="submission" date="2016-04" db="EMBL/GenBank/DDBJ databases">
        <title>Complete genome sequence of Thermococcus chitonophagus type strain GC74.</title>
        <authorList>
            <person name="Oger P.M."/>
        </authorList>
    </citation>
    <scope>NUCLEOTIDE SEQUENCE [LARGE SCALE GENOMIC DNA]</scope>
    <source>
        <strain evidence="1 2">GC74</strain>
    </source>
</reference>
<name>A0A2Z2ND33_9EURY</name>